<feature type="domain" description="Histidine kinase" evidence="5">
    <location>
        <begin position="220"/>
        <end position="436"/>
    </location>
</feature>
<dbReference type="InterPro" id="IPR029016">
    <property type="entry name" value="GAF-like_dom_sf"/>
</dbReference>
<dbReference type="SUPFAM" id="SSF47384">
    <property type="entry name" value="Homodimeric domain of signal transducing histidine kinase"/>
    <property type="match status" value="1"/>
</dbReference>
<dbReference type="STRING" id="333140.AWW68_12625"/>
<dbReference type="PANTHER" id="PTHR43102:SF2">
    <property type="entry name" value="GAF DOMAIN-CONTAINING PROTEIN"/>
    <property type="match status" value="1"/>
</dbReference>
<keyword evidence="4" id="KW-0175">Coiled coil</keyword>
<comment type="catalytic activity">
    <reaction evidence="1">
        <text>ATP + protein L-histidine = ADP + protein N-phospho-L-histidine.</text>
        <dbReference type="EC" id="2.7.13.3"/>
    </reaction>
</comment>
<proteinExistence type="predicted"/>
<organism evidence="6 7">
    <name type="scientific">Roseivirga spongicola</name>
    <dbReference type="NCBI Taxonomy" id="333140"/>
    <lineage>
        <taxon>Bacteria</taxon>
        <taxon>Pseudomonadati</taxon>
        <taxon>Bacteroidota</taxon>
        <taxon>Cytophagia</taxon>
        <taxon>Cytophagales</taxon>
        <taxon>Roseivirgaceae</taxon>
        <taxon>Roseivirga</taxon>
    </lineage>
</organism>
<dbReference type="InterPro" id="IPR003594">
    <property type="entry name" value="HATPase_dom"/>
</dbReference>
<reference evidence="6 7" key="1">
    <citation type="submission" date="2016-01" db="EMBL/GenBank/DDBJ databases">
        <title>Genome sequencing of Roseivirga spongicola UST030701-084.</title>
        <authorList>
            <person name="Selvaratnam C."/>
            <person name="Thevarajoo S."/>
            <person name="Goh K.M."/>
            <person name="Ee R."/>
            <person name="Chan K.-G."/>
            <person name="Chong C.S."/>
        </authorList>
    </citation>
    <scope>NUCLEOTIDE SEQUENCE [LARGE SCALE GENOMIC DNA]</scope>
    <source>
        <strain evidence="6 7">UST030701-084</strain>
    </source>
</reference>
<dbReference type="Proteomes" id="UP000075606">
    <property type="component" value="Unassembled WGS sequence"/>
</dbReference>
<dbReference type="Gene3D" id="3.30.565.10">
    <property type="entry name" value="Histidine kinase-like ATPase, C-terminal domain"/>
    <property type="match status" value="1"/>
</dbReference>
<dbReference type="PANTHER" id="PTHR43102">
    <property type="entry name" value="SLR1143 PROTEIN"/>
    <property type="match status" value="1"/>
</dbReference>
<evidence type="ECO:0000256" key="2">
    <source>
        <dbReference type="ARBA" id="ARBA00012438"/>
    </source>
</evidence>
<keyword evidence="7" id="KW-1185">Reference proteome</keyword>
<accession>A0A150X484</accession>
<dbReference type="SMART" id="SM00065">
    <property type="entry name" value="GAF"/>
    <property type="match status" value="1"/>
</dbReference>
<dbReference type="OrthoDB" id="9811889at2"/>
<dbReference type="Gene3D" id="3.30.450.40">
    <property type="match status" value="1"/>
</dbReference>
<dbReference type="EMBL" id="LRPC01000028">
    <property type="protein sequence ID" value="KYG73530.1"/>
    <property type="molecule type" value="Genomic_DNA"/>
</dbReference>
<dbReference type="PRINTS" id="PR00344">
    <property type="entry name" value="BCTRLSENSOR"/>
</dbReference>
<evidence type="ECO:0000313" key="7">
    <source>
        <dbReference type="Proteomes" id="UP000075606"/>
    </source>
</evidence>
<evidence type="ECO:0000256" key="1">
    <source>
        <dbReference type="ARBA" id="ARBA00000085"/>
    </source>
</evidence>
<dbReference type="SMART" id="SM00388">
    <property type="entry name" value="HisKA"/>
    <property type="match status" value="1"/>
</dbReference>
<comment type="caution">
    <text evidence="6">The sequence shown here is derived from an EMBL/GenBank/DDBJ whole genome shotgun (WGS) entry which is preliminary data.</text>
</comment>
<evidence type="ECO:0000313" key="6">
    <source>
        <dbReference type="EMBL" id="KYG73530.1"/>
    </source>
</evidence>
<dbReference type="AlphaFoldDB" id="A0A150X484"/>
<dbReference type="InterPro" id="IPR036890">
    <property type="entry name" value="HATPase_C_sf"/>
</dbReference>
<dbReference type="SUPFAM" id="SSF55874">
    <property type="entry name" value="ATPase domain of HSP90 chaperone/DNA topoisomerase II/histidine kinase"/>
    <property type="match status" value="1"/>
</dbReference>
<dbReference type="Gene3D" id="1.10.287.130">
    <property type="match status" value="1"/>
</dbReference>
<protein>
    <recommendedName>
        <fullName evidence="2">histidine kinase</fullName>
        <ecNumber evidence="2">2.7.13.3</ecNumber>
    </recommendedName>
</protein>
<dbReference type="InterPro" id="IPR003018">
    <property type="entry name" value="GAF"/>
</dbReference>
<dbReference type="SMART" id="SM00387">
    <property type="entry name" value="HATPase_c"/>
    <property type="match status" value="1"/>
</dbReference>
<dbReference type="PROSITE" id="PS50109">
    <property type="entry name" value="HIS_KIN"/>
    <property type="match status" value="1"/>
</dbReference>
<dbReference type="InterPro" id="IPR003661">
    <property type="entry name" value="HisK_dim/P_dom"/>
</dbReference>
<evidence type="ECO:0000259" key="5">
    <source>
        <dbReference type="PROSITE" id="PS50109"/>
    </source>
</evidence>
<keyword evidence="3" id="KW-0597">Phosphoprotein</keyword>
<evidence type="ECO:0000256" key="4">
    <source>
        <dbReference type="SAM" id="Coils"/>
    </source>
</evidence>
<dbReference type="GO" id="GO:0000155">
    <property type="term" value="F:phosphorelay sensor kinase activity"/>
    <property type="evidence" value="ECO:0007669"/>
    <property type="project" value="InterPro"/>
</dbReference>
<dbReference type="RefSeq" id="WP_068221943.1">
    <property type="nucleotide sequence ID" value="NZ_CP139724.1"/>
</dbReference>
<sequence>MKIPKTAKREESRLETLIAYRILDTPQEQEFDIITEISVELFNTPVSTISFIDKDRVWYKSVVGLNTKETKRSEAVCAEILNDDNDILEIEDLSNDPKFSSSTVFIDDQSLKFYAGAPIKDRNGFTLGTLCVMDTKPRRLSDIEKSRLKSLSNMVMSQIEHRLIQKHLNQYVQLQTAELQKTLINLRNKVSETQQEKAQLISDLQEEKDFADMRAQLVQSISKQFRSPLTTITSSAQLIEMITPELSTGMDKHLNRILGSVKNIAEMMDDVLYFHELDLLNLHDSATEINITKLVYTALDRAKLECQGRNEFQVDCLEEETLKFYSNKEGLEMLLKVFLSNAIKYSTLGSIIKFQYSVNSESFQFNVNTKGATLKKSELKQIFDLFYRGDNSANTSGLGIGLTTARKLIGSLNGQIKVESTSRDGTTFYVLITAFTQEGQAETK</sequence>
<dbReference type="InterPro" id="IPR036097">
    <property type="entry name" value="HisK_dim/P_sf"/>
</dbReference>
<dbReference type="InterPro" id="IPR005467">
    <property type="entry name" value="His_kinase_dom"/>
</dbReference>
<dbReference type="EC" id="2.7.13.3" evidence="2"/>
<dbReference type="SUPFAM" id="SSF55781">
    <property type="entry name" value="GAF domain-like"/>
    <property type="match status" value="1"/>
</dbReference>
<dbReference type="InterPro" id="IPR004358">
    <property type="entry name" value="Sig_transdc_His_kin-like_C"/>
</dbReference>
<dbReference type="Pfam" id="PF00512">
    <property type="entry name" value="HisKA"/>
    <property type="match status" value="1"/>
</dbReference>
<feature type="coiled-coil region" evidence="4">
    <location>
        <begin position="176"/>
        <end position="203"/>
    </location>
</feature>
<evidence type="ECO:0000256" key="3">
    <source>
        <dbReference type="ARBA" id="ARBA00022553"/>
    </source>
</evidence>
<gene>
    <name evidence="6" type="ORF">AWW68_12625</name>
</gene>
<name>A0A150X484_9BACT</name>
<dbReference type="Pfam" id="PF02518">
    <property type="entry name" value="HATPase_c"/>
    <property type="match status" value="1"/>
</dbReference>